<keyword evidence="3" id="KW-1185">Reference proteome</keyword>
<dbReference type="InterPro" id="IPR016088">
    <property type="entry name" value="Chalcone_isomerase_3-sand"/>
</dbReference>
<feature type="domain" description="Chalcone isomerase" evidence="1">
    <location>
        <begin position="47"/>
        <end position="243"/>
    </location>
</feature>
<dbReference type="AlphaFoldDB" id="A0AAF0JEP8"/>
<name>A0AAF0JEP8_9BASI</name>
<evidence type="ECO:0000259" key="1">
    <source>
        <dbReference type="Pfam" id="PF16035"/>
    </source>
</evidence>
<evidence type="ECO:0000313" key="3">
    <source>
        <dbReference type="Proteomes" id="UP001214628"/>
    </source>
</evidence>
<dbReference type="EMBL" id="CP118377">
    <property type="protein sequence ID" value="WFD43785.1"/>
    <property type="molecule type" value="Genomic_DNA"/>
</dbReference>
<dbReference type="SUPFAM" id="SSF54626">
    <property type="entry name" value="Chalcone isomerase"/>
    <property type="match status" value="1"/>
</dbReference>
<sequence>MTAFSLMSPLALEASPSAPEVCMVQDPSTKQHLPEMITVDCNGKKEPLHLVGLGVRAVTFLRMYVYVAGLYVGEQAKLPHTSNSPAESNSNQLETVVKHWVESGVPCAVRIMPVRGTDFAHLRDGLVRAVNARVKEARKADQEYTWPKEAEVILDENLRDMKQLFPRTSVPKGHALDLIVFREAGNNQAYNLTVAYNEQILGTVRCALSDVQDTYKLFQLPVQLLLAYVSERPNISAALRTSIQAHLESRETA</sequence>
<evidence type="ECO:0000313" key="2">
    <source>
        <dbReference type="EMBL" id="WFD43785.1"/>
    </source>
</evidence>
<reference evidence="2" key="1">
    <citation type="submission" date="2023-02" db="EMBL/GenBank/DDBJ databases">
        <title>Mating type loci evolution in Malassezia.</title>
        <authorList>
            <person name="Coelho M.A."/>
        </authorList>
    </citation>
    <scope>NUCLEOTIDE SEQUENCE</scope>
    <source>
        <strain evidence="2">CBS 14136</strain>
    </source>
</reference>
<gene>
    <name evidence="2" type="ORF">MPSI1_002449</name>
</gene>
<organism evidence="2 3">
    <name type="scientific">Malassezia psittaci</name>
    <dbReference type="NCBI Taxonomy" id="1821823"/>
    <lineage>
        <taxon>Eukaryota</taxon>
        <taxon>Fungi</taxon>
        <taxon>Dikarya</taxon>
        <taxon>Basidiomycota</taxon>
        <taxon>Ustilaginomycotina</taxon>
        <taxon>Malasseziomycetes</taxon>
        <taxon>Malasseziales</taxon>
        <taxon>Malasseziaceae</taxon>
        <taxon>Malassezia</taxon>
    </lineage>
</organism>
<dbReference type="InterPro" id="IPR036298">
    <property type="entry name" value="Chalcone_isomerase_sf"/>
</dbReference>
<dbReference type="GO" id="GO:0016872">
    <property type="term" value="F:intramolecular lyase activity"/>
    <property type="evidence" value="ECO:0007669"/>
    <property type="project" value="InterPro"/>
</dbReference>
<accession>A0AAF0JEP8</accession>
<dbReference type="PANTHER" id="PTHR47284">
    <property type="entry name" value="FATTY-ACID-BINDING PROTEIN 2"/>
    <property type="match status" value="1"/>
</dbReference>
<proteinExistence type="predicted"/>
<dbReference type="Gene3D" id="3.50.70.10">
    <property type="match status" value="1"/>
</dbReference>
<dbReference type="InterPro" id="IPR016087">
    <property type="entry name" value="Chalcone_isomerase"/>
</dbReference>
<dbReference type="Proteomes" id="UP001214628">
    <property type="component" value="Chromosome 3"/>
</dbReference>
<protein>
    <recommendedName>
        <fullName evidence="1">Chalcone isomerase domain-containing protein</fullName>
    </recommendedName>
</protein>
<dbReference type="PANTHER" id="PTHR47284:SF3">
    <property type="entry name" value="FATTY-ACID-BINDING PROTEIN 2"/>
    <property type="match status" value="1"/>
</dbReference>
<dbReference type="Pfam" id="PF16035">
    <property type="entry name" value="Chalcone_2"/>
    <property type="match status" value="1"/>
</dbReference>